<dbReference type="GO" id="GO:0046872">
    <property type="term" value="F:metal ion binding"/>
    <property type="evidence" value="ECO:0007669"/>
    <property type="project" value="UniProtKB-KW"/>
</dbReference>
<dbReference type="InterPro" id="IPR006094">
    <property type="entry name" value="Oxid_FAD_bind_N"/>
</dbReference>
<dbReference type="PROSITE" id="PS00198">
    <property type="entry name" value="4FE4S_FER_1"/>
    <property type="match status" value="1"/>
</dbReference>
<evidence type="ECO:0000256" key="1">
    <source>
        <dbReference type="ARBA" id="ARBA00001974"/>
    </source>
</evidence>
<protein>
    <submittedName>
        <fullName evidence="10">FAD/FMN-containing dehydrogenase</fullName>
    </submittedName>
</protein>
<evidence type="ECO:0000256" key="2">
    <source>
        <dbReference type="ARBA" id="ARBA00022630"/>
    </source>
</evidence>
<dbReference type="InParanoid" id="A0A1H9I2W1"/>
<dbReference type="InterPro" id="IPR016169">
    <property type="entry name" value="FAD-bd_PCMH_sub2"/>
</dbReference>
<comment type="cofactor">
    <cofactor evidence="1">
        <name>FAD</name>
        <dbReference type="ChEBI" id="CHEBI:57692"/>
    </cofactor>
</comment>
<dbReference type="PANTHER" id="PTHR11748">
    <property type="entry name" value="D-LACTATE DEHYDROGENASE"/>
    <property type="match status" value="1"/>
</dbReference>
<keyword evidence="2" id="KW-0285">Flavoprotein</keyword>
<dbReference type="FunCoup" id="A0A1H9I2W1">
    <property type="interactions" value="380"/>
</dbReference>
<dbReference type="Gene3D" id="3.30.70.2740">
    <property type="match status" value="1"/>
</dbReference>
<evidence type="ECO:0000256" key="3">
    <source>
        <dbReference type="ARBA" id="ARBA00022723"/>
    </source>
</evidence>
<gene>
    <name evidence="10" type="ORF">SAMN05444359_11415</name>
</gene>
<dbReference type="Proteomes" id="UP000199021">
    <property type="component" value="Unassembled WGS sequence"/>
</dbReference>
<keyword evidence="4" id="KW-0274">FAD</keyword>
<dbReference type="RefSeq" id="WP_090169245.1">
    <property type="nucleotide sequence ID" value="NZ_FOFB01000014.1"/>
</dbReference>
<evidence type="ECO:0000259" key="8">
    <source>
        <dbReference type="PROSITE" id="PS51379"/>
    </source>
</evidence>
<dbReference type="STRING" id="478744.SAMN05444359_11415"/>
<dbReference type="GO" id="GO:0051536">
    <property type="term" value="F:iron-sulfur cluster binding"/>
    <property type="evidence" value="ECO:0007669"/>
    <property type="project" value="UniProtKB-KW"/>
</dbReference>
<evidence type="ECO:0000313" key="10">
    <source>
        <dbReference type="EMBL" id="SEQ68868.1"/>
    </source>
</evidence>
<dbReference type="SUPFAM" id="SSF56176">
    <property type="entry name" value="FAD-binding/transporter-associated domain-like"/>
    <property type="match status" value="1"/>
</dbReference>
<dbReference type="Gene3D" id="1.10.45.10">
    <property type="entry name" value="Vanillyl-alcohol Oxidase, Chain A, domain 4"/>
    <property type="match status" value="1"/>
</dbReference>
<organism evidence="10 11">
    <name type="scientific">Neolewinella agarilytica</name>
    <dbReference type="NCBI Taxonomy" id="478744"/>
    <lineage>
        <taxon>Bacteria</taxon>
        <taxon>Pseudomonadati</taxon>
        <taxon>Bacteroidota</taxon>
        <taxon>Saprospiria</taxon>
        <taxon>Saprospirales</taxon>
        <taxon>Lewinellaceae</taxon>
        <taxon>Neolewinella</taxon>
    </lineage>
</organism>
<dbReference type="SUPFAM" id="SSF46548">
    <property type="entry name" value="alpha-helical ferredoxin"/>
    <property type="match status" value="1"/>
</dbReference>
<dbReference type="Gene3D" id="3.30.465.10">
    <property type="match status" value="1"/>
</dbReference>
<dbReference type="InterPro" id="IPR016171">
    <property type="entry name" value="Vanillyl_alc_oxidase_C-sub2"/>
</dbReference>
<dbReference type="PANTHER" id="PTHR11748:SF119">
    <property type="entry name" value="D-2-HYDROXYGLUTARATE DEHYDROGENASE"/>
    <property type="match status" value="1"/>
</dbReference>
<dbReference type="PROSITE" id="PS51387">
    <property type="entry name" value="FAD_PCMH"/>
    <property type="match status" value="1"/>
</dbReference>
<dbReference type="InterPro" id="IPR016167">
    <property type="entry name" value="FAD-bd_PCMH_sub1"/>
</dbReference>
<evidence type="ECO:0000313" key="11">
    <source>
        <dbReference type="Proteomes" id="UP000199021"/>
    </source>
</evidence>
<dbReference type="AlphaFoldDB" id="A0A1H9I2W1"/>
<dbReference type="Pfam" id="PF13183">
    <property type="entry name" value="Fer4_8"/>
    <property type="match status" value="1"/>
</dbReference>
<evidence type="ECO:0000256" key="7">
    <source>
        <dbReference type="ARBA" id="ARBA00023014"/>
    </source>
</evidence>
<dbReference type="Pfam" id="PF02913">
    <property type="entry name" value="FAD-oxidase_C"/>
    <property type="match status" value="1"/>
</dbReference>
<accession>A0A1H9I2W1</accession>
<keyword evidence="5" id="KW-0560">Oxidoreductase</keyword>
<dbReference type="InterPro" id="IPR016164">
    <property type="entry name" value="FAD-linked_Oxase-like_C"/>
</dbReference>
<keyword evidence="3" id="KW-0479">Metal-binding</keyword>
<reference evidence="11" key="1">
    <citation type="submission" date="2016-10" db="EMBL/GenBank/DDBJ databases">
        <authorList>
            <person name="Varghese N."/>
            <person name="Submissions S."/>
        </authorList>
    </citation>
    <scope>NUCLEOTIDE SEQUENCE [LARGE SCALE GENOMIC DNA]</scope>
    <source>
        <strain evidence="11">DSM 24740</strain>
    </source>
</reference>
<dbReference type="Gene3D" id="3.30.43.10">
    <property type="entry name" value="Uridine Diphospho-n-acetylenolpyruvylglucosamine Reductase, domain 2"/>
    <property type="match status" value="1"/>
</dbReference>
<dbReference type="SUPFAM" id="SSF55103">
    <property type="entry name" value="FAD-linked oxidases, C-terminal domain"/>
    <property type="match status" value="1"/>
</dbReference>
<dbReference type="GO" id="GO:0071949">
    <property type="term" value="F:FAD binding"/>
    <property type="evidence" value="ECO:0007669"/>
    <property type="project" value="InterPro"/>
</dbReference>
<feature type="domain" description="4Fe-4S ferredoxin-type" evidence="8">
    <location>
        <begin position="626"/>
        <end position="656"/>
    </location>
</feature>
<dbReference type="GO" id="GO:0004458">
    <property type="term" value="F:D-lactate dehydrogenase (cytochrome) activity"/>
    <property type="evidence" value="ECO:0007669"/>
    <property type="project" value="TreeGrafter"/>
</dbReference>
<dbReference type="InterPro" id="IPR036318">
    <property type="entry name" value="FAD-bd_PCMH-like_sf"/>
</dbReference>
<keyword evidence="7" id="KW-0411">Iron-sulfur</keyword>
<proteinExistence type="predicted"/>
<dbReference type="OrthoDB" id="9767256at2"/>
<evidence type="ECO:0000256" key="4">
    <source>
        <dbReference type="ARBA" id="ARBA00022827"/>
    </source>
</evidence>
<dbReference type="GO" id="GO:1903457">
    <property type="term" value="P:lactate catabolic process"/>
    <property type="evidence" value="ECO:0007669"/>
    <property type="project" value="TreeGrafter"/>
</dbReference>
<evidence type="ECO:0000256" key="6">
    <source>
        <dbReference type="ARBA" id="ARBA00023004"/>
    </source>
</evidence>
<dbReference type="Pfam" id="PF01565">
    <property type="entry name" value="FAD_binding_4"/>
    <property type="match status" value="1"/>
</dbReference>
<evidence type="ECO:0000256" key="5">
    <source>
        <dbReference type="ARBA" id="ARBA00023002"/>
    </source>
</evidence>
<keyword evidence="11" id="KW-1185">Reference proteome</keyword>
<dbReference type="InterPro" id="IPR016166">
    <property type="entry name" value="FAD-bd_PCMH"/>
</dbReference>
<dbReference type="InterPro" id="IPR017900">
    <property type="entry name" value="4Fe4S_Fe_S_CS"/>
</dbReference>
<feature type="domain" description="FAD-binding PCMH-type" evidence="9">
    <location>
        <begin position="39"/>
        <end position="282"/>
    </location>
</feature>
<dbReference type="InterPro" id="IPR017896">
    <property type="entry name" value="4Fe4S_Fe-S-bd"/>
</dbReference>
<keyword evidence="6" id="KW-0408">Iron</keyword>
<evidence type="ECO:0000259" key="9">
    <source>
        <dbReference type="PROSITE" id="PS51387"/>
    </source>
</evidence>
<dbReference type="EMBL" id="FOFB01000014">
    <property type="protein sequence ID" value="SEQ68868.1"/>
    <property type="molecule type" value="Genomic_DNA"/>
</dbReference>
<dbReference type="InterPro" id="IPR004113">
    <property type="entry name" value="FAD-bd_oxidored_4_C"/>
</dbReference>
<name>A0A1H9I2W1_9BACT</name>
<dbReference type="GO" id="GO:0008720">
    <property type="term" value="F:D-lactate dehydrogenase (NAD+) activity"/>
    <property type="evidence" value="ECO:0007669"/>
    <property type="project" value="TreeGrafter"/>
</dbReference>
<sequence length="989" mass="106818">MSSPISKNPPWQNLAESIQGELHLDEAHRILYATDASVYRQRPLGVVFPRSEEDIAACVRFAGENALSITPRAGGTSLAGQAIGGGLVIDVSRYLTRILEINTAEGYAIVEPGVIRDQLNGALAPLGYWFGPNTSTANRCTLGGMFGNNSCGSTSITVGSTREHVLEARAVLADGSVHDFGALQQGAQTQVQGEVTEQSETLRAVYQFLETTLKDPNRRQQIVKAFPKAAVSRRNTGYALDLLARQAPFTPGGPAFNLCTLLAGSEGTLAFTTRLKVRILPLPPAGTAVAAVHFSSINGAMRATQAAMRHQPFMCELMDDTILRLARTNPDQAKNANFVQGDPRAILLVEFRANTDAEALRLAKVMEEDLDTVQELQGSLITTGYVSGARNVAKAWALRSAGLGILGNMVGDAKAVACIEDTAVALPDLADYIDDVAELMKFYGQNAIYYAHAGAGEIHLRPVLNLKTTKGRQDFYAITRDVARLVKKYGGSLSGEHGDGRVRAPFLPEMLGPEVYQLLLELKRAWDPAGIFNPGKIVEAPPMNEDLRYEADVATPDYPTLLDFSADGGLLPAIEKCNGSGDCRKLSGGAMCPSYRALRSEQHSTRGRANTLREVLTRNQHDDPFAHPALQEALDLCLSCKACTSECPSSVDMTNLKAEYLHQKGKTSLRTRLIAANETLYTLGGKVPRLANFGLKLFSPVLKKVAGIAPARSLPAFPKKSLRGWFNDQTRNAMRSTNPLSSGEGLGRGVYLFGDEFTNLQDVHVGQATVTLLERLGYRVQWPEHATSGRAQLSKGLLPAARQRAKANVALFSGLVSEEAPLVGIEPSAILGFRDEYPKLLRGELAAKAKELARNVYTLDEFLFREFSAGQLGPEDFGPEAVDLVLHVHCHEKALGDAGKCAAALSLPTNFNVRLLDSGCCGMAGSFGYEAEHYELSKTIAEQSLLRHLRELPPETVVVASGTSCRHQVKDLLGVKAVSTAEGLLRSWG</sequence>
<dbReference type="PROSITE" id="PS51379">
    <property type="entry name" value="4FE4S_FER_2"/>
    <property type="match status" value="1"/>
</dbReference>